<evidence type="ECO:0000256" key="3">
    <source>
        <dbReference type="ARBA" id="ARBA00007106"/>
    </source>
</evidence>
<comment type="pathway">
    <text evidence="2 9">Polyol metabolism; (R,R)-butane-2,3-diol biosynthesis; (R,R)-butane-2,3-diol from pyruvate: step 2/3.</text>
</comment>
<dbReference type="PANTHER" id="PTHR35524">
    <property type="entry name" value="ALPHA-ACETOLACTATE DECARBOXYLASE"/>
    <property type="match status" value="1"/>
</dbReference>
<evidence type="ECO:0000256" key="9">
    <source>
        <dbReference type="PIRNR" id="PIRNR001332"/>
    </source>
</evidence>
<dbReference type="PIRSF" id="PIRSF001332">
    <property type="entry name" value="Acetolac_decarb"/>
    <property type="match status" value="1"/>
</dbReference>
<evidence type="ECO:0000256" key="7">
    <source>
        <dbReference type="ARBA" id="ARBA00023061"/>
    </source>
</evidence>
<evidence type="ECO:0000256" key="1">
    <source>
        <dbReference type="ARBA" id="ARBA00001784"/>
    </source>
</evidence>
<dbReference type="PANTHER" id="PTHR35524:SF1">
    <property type="entry name" value="ALPHA-ACETOLACTATE DECARBOXYLASE"/>
    <property type="match status" value="1"/>
</dbReference>
<gene>
    <name evidence="10" type="primary">budA</name>
    <name evidence="10" type="ORF">RZN69_05145</name>
</gene>
<keyword evidence="7 9" id="KW-0005">Acetoin biosynthesis</keyword>
<dbReference type="EC" id="4.1.1.5" evidence="4 9"/>
<dbReference type="Proteomes" id="UP001304300">
    <property type="component" value="Chromosome"/>
</dbReference>
<evidence type="ECO:0000313" key="11">
    <source>
        <dbReference type="Proteomes" id="UP001304300"/>
    </source>
</evidence>
<sequence>MLKPYILTLALAVTLAGFARGSGKVFQYSTIDALLDRVYDGNITVGELKDKGGFGLGTYNGMNGEMIAMDGVFYRISADGTVAEVSDEEESPFSTVCHFDKDSAQNMTMSASSYDDFKEAMDAKLESLNIFYAIRIEGTFNMVKARSVEKQNQPYPPVSEIVEHQSIFNLENVSGTMIGFRCPGYVKGINVPGYHFHFLTNDRKQGGHILGFSTDQAKVSVMKLSKFEMKLPMSKAFLKADFTVDRTSLVHKVEHDTD</sequence>
<protein>
    <recommendedName>
        <fullName evidence="5 9">Alpha-acetolactate decarboxylase</fullName>
        <ecNumber evidence="4 9">4.1.1.5</ecNumber>
    </recommendedName>
</protein>
<evidence type="ECO:0000256" key="2">
    <source>
        <dbReference type="ARBA" id="ARBA00005170"/>
    </source>
</evidence>
<keyword evidence="8 9" id="KW-0456">Lyase</keyword>
<name>A0AAQ3QUJ4_9BACT</name>
<proteinExistence type="inferred from homology"/>
<keyword evidence="6 9" id="KW-0210">Decarboxylase</keyword>
<keyword evidence="11" id="KW-1185">Reference proteome</keyword>
<comment type="similarity">
    <text evidence="3 9">Belongs to the alpha-acetolactate decarboxylase family.</text>
</comment>
<dbReference type="Gene3D" id="3.30.1330.80">
    <property type="entry name" value="Hypothetical protein, similar to alpha- acetolactate decarboxylase, domain 2"/>
    <property type="match status" value="2"/>
</dbReference>
<reference evidence="10 11" key="1">
    <citation type="submission" date="2023-10" db="EMBL/GenBank/DDBJ databases">
        <title>Rubellicoccus peritrichatus gen. nov., sp. nov., isolated from an algae of coral reef tank.</title>
        <authorList>
            <person name="Luo J."/>
        </authorList>
    </citation>
    <scope>NUCLEOTIDE SEQUENCE [LARGE SCALE GENOMIC DNA]</scope>
    <source>
        <strain evidence="10 11">CR14</strain>
    </source>
</reference>
<dbReference type="NCBIfam" id="TIGR01252">
    <property type="entry name" value="acetolac_decarb"/>
    <property type="match status" value="1"/>
</dbReference>
<dbReference type="GO" id="GO:0047605">
    <property type="term" value="F:acetolactate decarboxylase activity"/>
    <property type="evidence" value="ECO:0007669"/>
    <property type="project" value="UniProtKB-UniRule"/>
</dbReference>
<evidence type="ECO:0000256" key="4">
    <source>
        <dbReference type="ARBA" id="ARBA00013204"/>
    </source>
</evidence>
<accession>A0AAQ3QUJ4</accession>
<dbReference type="SUPFAM" id="SSF117856">
    <property type="entry name" value="AF0104/ALDC/Ptd012-like"/>
    <property type="match status" value="1"/>
</dbReference>
<evidence type="ECO:0000313" key="10">
    <source>
        <dbReference type="EMBL" id="WOO42466.1"/>
    </source>
</evidence>
<organism evidence="10 11">
    <name type="scientific">Rubellicoccus peritrichatus</name>
    <dbReference type="NCBI Taxonomy" id="3080537"/>
    <lineage>
        <taxon>Bacteria</taxon>
        <taxon>Pseudomonadati</taxon>
        <taxon>Verrucomicrobiota</taxon>
        <taxon>Opitutia</taxon>
        <taxon>Puniceicoccales</taxon>
        <taxon>Cerasicoccaceae</taxon>
        <taxon>Rubellicoccus</taxon>
    </lineage>
</organism>
<dbReference type="GO" id="GO:0045151">
    <property type="term" value="P:acetoin biosynthetic process"/>
    <property type="evidence" value="ECO:0007669"/>
    <property type="project" value="UniProtKB-UniRule"/>
</dbReference>
<dbReference type="Pfam" id="PF03306">
    <property type="entry name" value="AAL_decarboxy"/>
    <property type="match status" value="1"/>
</dbReference>
<dbReference type="CDD" id="cd17299">
    <property type="entry name" value="acetolactate_decarboxylase"/>
    <property type="match status" value="1"/>
</dbReference>
<evidence type="ECO:0000256" key="5">
    <source>
        <dbReference type="ARBA" id="ARBA00020164"/>
    </source>
</evidence>
<dbReference type="InterPro" id="IPR005128">
    <property type="entry name" value="Acetolactate_a_deCO2ase"/>
</dbReference>
<dbReference type="EMBL" id="CP136920">
    <property type="protein sequence ID" value="WOO42466.1"/>
    <property type="molecule type" value="Genomic_DNA"/>
</dbReference>
<dbReference type="KEGG" id="puo:RZN69_05145"/>
<evidence type="ECO:0000256" key="6">
    <source>
        <dbReference type="ARBA" id="ARBA00022793"/>
    </source>
</evidence>
<evidence type="ECO:0000256" key="8">
    <source>
        <dbReference type="ARBA" id="ARBA00023239"/>
    </source>
</evidence>
<dbReference type="AlphaFoldDB" id="A0AAQ3QUJ4"/>
<dbReference type="RefSeq" id="WP_317834987.1">
    <property type="nucleotide sequence ID" value="NZ_CP136920.1"/>
</dbReference>
<comment type="catalytic activity">
    <reaction evidence="1 9">
        <text>(2S)-2-acetolactate + H(+) = (R)-acetoin + CO2</text>
        <dbReference type="Rhea" id="RHEA:21580"/>
        <dbReference type="ChEBI" id="CHEBI:15378"/>
        <dbReference type="ChEBI" id="CHEBI:15686"/>
        <dbReference type="ChEBI" id="CHEBI:16526"/>
        <dbReference type="ChEBI" id="CHEBI:58476"/>
        <dbReference type="EC" id="4.1.1.5"/>
    </reaction>
</comment>